<evidence type="ECO:0000259" key="1">
    <source>
        <dbReference type="PROSITE" id="PS51747"/>
    </source>
</evidence>
<sequence>MNPSVGCVIVKNNSVISSGRTSLNGRPHAEFNALKSRKNFKNSDLYVTMEPCTHYGVTPPCTNIISKKGIKRVFFSFNDIDKRTAKKLKTKLV</sequence>
<evidence type="ECO:0000313" key="2">
    <source>
        <dbReference type="EMBL" id="SVC98435.1"/>
    </source>
</evidence>
<organism evidence="2">
    <name type="scientific">marine metagenome</name>
    <dbReference type="NCBI Taxonomy" id="408172"/>
    <lineage>
        <taxon>unclassified sequences</taxon>
        <taxon>metagenomes</taxon>
        <taxon>ecological metagenomes</taxon>
    </lineage>
</organism>
<dbReference type="AlphaFoldDB" id="A0A382RMR4"/>
<dbReference type="EMBL" id="UINC01122556">
    <property type="protein sequence ID" value="SVC98435.1"/>
    <property type="molecule type" value="Genomic_DNA"/>
</dbReference>
<protein>
    <recommendedName>
        <fullName evidence="1">CMP/dCMP-type deaminase domain-containing protein</fullName>
    </recommendedName>
</protein>
<name>A0A382RMR4_9ZZZZ</name>
<proteinExistence type="predicted"/>
<gene>
    <name evidence="2" type="ORF">METZ01_LOCUS351289</name>
</gene>
<dbReference type="Gene3D" id="3.40.140.10">
    <property type="entry name" value="Cytidine Deaminase, domain 2"/>
    <property type="match status" value="1"/>
</dbReference>
<dbReference type="InterPro" id="IPR002125">
    <property type="entry name" value="CMP_dCMP_dom"/>
</dbReference>
<dbReference type="PANTHER" id="PTHR11079:SF162">
    <property type="entry name" value="RIBOFLAVIN BIOSYNTHESIS PROTEIN PYRD, CHLOROPLASTIC"/>
    <property type="match status" value="1"/>
</dbReference>
<accession>A0A382RMR4</accession>
<feature type="domain" description="CMP/dCMP-type deaminase" evidence="1">
    <location>
        <begin position="1"/>
        <end position="93"/>
    </location>
</feature>
<dbReference type="SUPFAM" id="SSF53927">
    <property type="entry name" value="Cytidine deaminase-like"/>
    <property type="match status" value="1"/>
</dbReference>
<dbReference type="PROSITE" id="PS51747">
    <property type="entry name" value="CYT_DCMP_DEAMINASES_2"/>
    <property type="match status" value="1"/>
</dbReference>
<dbReference type="PANTHER" id="PTHR11079">
    <property type="entry name" value="CYTOSINE DEAMINASE FAMILY MEMBER"/>
    <property type="match status" value="1"/>
</dbReference>
<dbReference type="GO" id="GO:0008835">
    <property type="term" value="F:diaminohydroxyphosphoribosylaminopyrimidine deaminase activity"/>
    <property type="evidence" value="ECO:0007669"/>
    <property type="project" value="TreeGrafter"/>
</dbReference>
<dbReference type="Pfam" id="PF00383">
    <property type="entry name" value="dCMP_cyt_deam_1"/>
    <property type="match status" value="1"/>
</dbReference>
<dbReference type="InterPro" id="IPR016193">
    <property type="entry name" value="Cytidine_deaminase-like"/>
</dbReference>
<feature type="non-terminal residue" evidence="2">
    <location>
        <position position="93"/>
    </location>
</feature>
<reference evidence="2" key="1">
    <citation type="submission" date="2018-05" db="EMBL/GenBank/DDBJ databases">
        <authorList>
            <person name="Lanie J.A."/>
            <person name="Ng W.-L."/>
            <person name="Kazmierczak K.M."/>
            <person name="Andrzejewski T.M."/>
            <person name="Davidsen T.M."/>
            <person name="Wayne K.J."/>
            <person name="Tettelin H."/>
            <person name="Glass J.I."/>
            <person name="Rusch D."/>
            <person name="Podicherti R."/>
            <person name="Tsui H.-C.T."/>
            <person name="Winkler M.E."/>
        </authorList>
    </citation>
    <scope>NUCLEOTIDE SEQUENCE</scope>
</reference>